<dbReference type="Pfam" id="PF04967">
    <property type="entry name" value="HTH_10"/>
    <property type="match status" value="1"/>
</dbReference>
<dbReference type="InterPro" id="IPR007050">
    <property type="entry name" value="HTH_bacterioopsin"/>
</dbReference>
<dbReference type="Pfam" id="PF15915">
    <property type="entry name" value="BAT"/>
    <property type="match status" value="1"/>
</dbReference>
<feature type="domain" description="Bacterioopsin transcriptional activator GAF and HTH associated" evidence="4">
    <location>
        <begin position="6"/>
        <end position="123"/>
    </location>
</feature>
<organism evidence="5 6">
    <name type="scientific">Natronorubrum halalkaliphilum</name>
    <dbReference type="NCBI Taxonomy" id="2691917"/>
    <lineage>
        <taxon>Archaea</taxon>
        <taxon>Methanobacteriati</taxon>
        <taxon>Methanobacteriota</taxon>
        <taxon>Stenosarchaea group</taxon>
        <taxon>Halobacteria</taxon>
        <taxon>Halobacteriales</taxon>
        <taxon>Natrialbaceae</taxon>
        <taxon>Natronorubrum</taxon>
    </lineage>
</organism>
<reference evidence="5 6" key="1">
    <citation type="submission" date="2020-01" db="EMBL/GenBank/DDBJ databases">
        <title>Natronorubrum sp. JWXQ-INN 674 isolated from Inner Mongolia Autonomous Region of China.</title>
        <authorList>
            <person name="Xue Q."/>
        </authorList>
    </citation>
    <scope>NUCLEOTIDE SEQUENCE [LARGE SCALE GENOMIC DNA]</scope>
    <source>
        <strain evidence="5 6">JWXQ-INN-674</strain>
    </source>
</reference>
<evidence type="ECO:0000259" key="4">
    <source>
        <dbReference type="Pfam" id="PF15915"/>
    </source>
</evidence>
<evidence type="ECO:0000313" key="6">
    <source>
        <dbReference type="Proteomes" id="UP000434101"/>
    </source>
</evidence>
<evidence type="ECO:0000256" key="2">
    <source>
        <dbReference type="ARBA" id="ARBA00023163"/>
    </source>
</evidence>
<evidence type="ECO:0000259" key="3">
    <source>
        <dbReference type="Pfam" id="PF04967"/>
    </source>
</evidence>
<dbReference type="PANTHER" id="PTHR34236">
    <property type="entry name" value="DIMETHYL SULFOXIDE REDUCTASE TRANSCRIPTIONAL ACTIVATOR"/>
    <property type="match status" value="1"/>
</dbReference>
<name>A0A6B0VNX7_9EURY</name>
<dbReference type="EMBL" id="WUYX01000030">
    <property type="protein sequence ID" value="MXV62472.1"/>
    <property type="molecule type" value="Genomic_DNA"/>
</dbReference>
<keyword evidence="2" id="KW-0804">Transcription</keyword>
<feature type="domain" description="HTH bat-type" evidence="3">
    <location>
        <begin position="154"/>
        <end position="204"/>
    </location>
</feature>
<keyword evidence="1" id="KW-0805">Transcription regulation</keyword>
<proteinExistence type="predicted"/>
<dbReference type="PANTHER" id="PTHR34236:SF1">
    <property type="entry name" value="DIMETHYL SULFOXIDE REDUCTASE TRANSCRIPTIONAL ACTIVATOR"/>
    <property type="match status" value="1"/>
</dbReference>
<protein>
    <submittedName>
        <fullName evidence="5">Bacterio-opsin activator</fullName>
    </submittedName>
</protein>
<evidence type="ECO:0000313" key="5">
    <source>
        <dbReference type="EMBL" id="MXV62472.1"/>
    </source>
</evidence>
<gene>
    <name evidence="5" type="ORF">GS429_10425</name>
</gene>
<dbReference type="InterPro" id="IPR031803">
    <property type="entry name" value="BAT_GAF/HTH-assoc"/>
</dbReference>
<dbReference type="RefSeq" id="WP_328821336.1">
    <property type="nucleotide sequence ID" value="NZ_WUYX01000030.1"/>
</dbReference>
<accession>A0A6B0VNX7</accession>
<evidence type="ECO:0000256" key="1">
    <source>
        <dbReference type="ARBA" id="ARBA00023015"/>
    </source>
</evidence>
<keyword evidence="6" id="KW-1185">Reference proteome</keyword>
<comment type="caution">
    <text evidence="5">The sequence shown here is derived from an EMBL/GenBank/DDBJ whole genome shotgun (WGS) entry which is preliminary data.</text>
</comment>
<dbReference type="AlphaFoldDB" id="A0A6B0VNX7"/>
<sequence>MALIVEFELRTPILQTAAEAIRRIELEEVYRTESDEAKLLFWAFADGFEPFDAALADDSSIATYTVLDEVADRQLYSVVLSDRAADRLTYPVAAEHDVTILEIVVTTETLVRARVPSRESLYAYRDRCLEKGVGFHLRRLYHEYETEGDQYGVTDRQQEALLSAFDEGYFEVPRGTTLSTLAEEFEISDQALSARLRRGQANLLRHTLVDDPS</sequence>
<dbReference type="Proteomes" id="UP000434101">
    <property type="component" value="Unassembled WGS sequence"/>
</dbReference>